<dbReference type="GO" id="GO:0004176">
    <property type="term" value="F:ATP-dependent peptidase activity"/>
    <property type="evidence" value="ECO:0007669"/>
    <property type="project" value="InterPro"/>
</dbReference>
<keyword evidence="4 7" id="KW-0378">Hydrolase</keyword>
<evidence type="ECO:0000256" key="5">
    <source>
        <dbReference type="ARBA" id="ARBA00022825"/>
    </source>
</evidence>
<dbReference type="PANTHER" id="PTHR10381">
    <property type="entry name" value="ATP-DEPENDENT CLP PROTEASE PROTEOLYTIC SUBUNIT"/>
    <property type="match status" value="1"/>
</dbReference>
<evidence type="ECO:0000256" key="1">
    <source>
        <dbReference type="ARBA" id="ARBA00007039"/>
    </source>
</evidence>
<evidence type="ECO:0000313" key="8">
    <source>
        <dbReference type="Proteomes" id="UP000330807"/>
    </source>
</evidence>
<dbReference type="GO" id="GO:0009368">
    <property type="term" value="C:endopeptidase Clp complex"/>
    <property type="evidence" value="ECO:0007669"/>
    <property type="project" value="TreeGrafter"/>
</dbReference>
<evidence type="ECO:0000256" key="2">
    <source>
        <dbReference type="ARBA" id="ARBA00022490"/>
    </source>
</evidence>
<protein>
    <recommendedName>
        <fullName evidence="6">ATP-dependent Clp protease proteolytic subunit</fullName>
    </recommendedName>
</protein>
<gene>
    <name evidence="7" type="primary">clpP_2</name>
    <name evidence="7" type="ORF">LMKDKBCB_01680</name>
</gene>
<evidence type="ECO:0000256" key="3">
    <source>
        <dbReference type="ARBA" id="ARBA00022670"/>
    </source>
</evidence>
<dbReference type="Gene3D" id="3.90.226.10">
    <property type="entry name" value="2-enoyl-CoA Hydratase, Chain A, domain 1"/>
    <property type="match status" value="1"/>
</dbReference>
<reference evidence="7 8" key="1">
    <citation type="submission" date="2019-10" db="EMBL/GenBank/DDBJ databases">
        <authorList>
            <person name="Wolf R A."/>
        </authorList>
    </citation>
    <scope>NUCLEOTIDE SEQUENCE [LARGE SCALE GENOMIC DNA]</scope>
    <source>
        <strain evidence="7">Collinsella_aerofaciens_AK_138A</strain>
    </source>
</reference>
<dbReference type="CDD" id="cd07017">
    <property type="entry name" value="S14_ClpP_2"/>
    <property type="match status" value="1"/>
</dbReference>
<dbReference type="EMBL" id="CABWIH010000033">
    <property type="protein sequence ID" value="VWL94213.1"/>
    <property type="molecule type" value="Genomic_DNA"/>
</dbReference>
<dbReference type="GO" id="GO:0051117">
    <property type="term" value="F:ATPase binding"/>
    <property type="evidence" value="ECO:0007669"/>
    <property type="project" value="TreeGrafter"/>
</dbReference>
<comment type="similarity">
    <text evidence="1 6">Belongs to the peptidase S14 family.</text>
</comment>
<evidence type="ECO:0000256" key="6">
    <source>
        <dbReference type="RuleBase" id="RU003567"/>
    </source>
</evidence>
<dbReference type="SUPFAM" id="SSF52096">
    <property type="entry name" value="ClpP/crotonase"/>
    <property type="match status" value="1"/>
</dbReference>
<dbReference type="InterPro" id="IPR001907">
    <property type="entry name" value="ClpP"/>
</dbReference>
<sequence>MPVMYREPSIIKKSKDGRVAAVDMASELLNSRVLLLEGEVNDATCNGLIKSMLVLEHQSATEPITLIINSPGGSVTAGLALIDTMQSLDCPVITVGEGVVASMAAVILACGDHRQVYRHTQVLIHQLMGGTGMAQQTDIEIAAQHTAAMRAELDELLAEHGNLSAQEFHELTERDCWCNARRALELGLVDEVIAPSKKAL</sequence>
<proteinExistence type="inferred from homology"/>
<dbReference type="PRINTS" id="PR00127">
    <property type="entry name" value="CLPPROTEASEP"/>
</dbReference>
<dbReference type="AlphaFoldDB" id="A0A5K1IYE8"/>
<keyword evidence="2" id="KW-0963">Cytoplasm</keyword>
<evidence type="ECO:0000256" key="4">
    <source>
        <dbReference type="ARBA" id="ARBA00022801"/>
    </source>
</evidence>
<dbReference type="GO" id="GO:0006515">
    <property type="term" value="P:protein quality control for misfolded or incompletely synthesized proteins"/>
    <property type="evidence" value="ECO:0007669"/>
    <property type="project" value="TreeGrafter"/>
</dbReference>
<dbReference type="Pfam" id="PF00574">
    <property type="entry name" value="CLP_protease"/>
    <property type="match status" value="1"/>
</dbReference>
<dbReference type="RefSeq" id="WP_156063311.1">
    <property type="nucleotide sequence ID" value="NZ_CABWIH010000033.1"/>
</dbReference>
<dbReference type="GO" id="GO:0004252">
    <property type="term" value="F:serine-type endopeptidase activity"/>
    <property type="evidence" value="ECO:0007669"/>
    <property type="project" value="InterPro"/>
</dbReference>
<dbReference type="PANTHER" id="PTHR10381:SF70">
    <property type="entry name" value="ATP-DEPENDENT CLP PROTEASE PROTEOLYTIC SUBUNIT"/>
    <property type="match status" value="1"/>
</dbReference>
<accession>A0A5K1IYE8</accession>
<organism evidence="7 8">
    <name type="scientific">Collinsella aerofaciens</name>
    <dbReference type="NCBI Taxonomy" id="74426"/>
    <lineage>
        <taxon>Bacteria</taxon>
        <taxon>Bacillati</taxon>
        <taxon>Actinomycetota</taxon>
        <taxon>Coriobacteriia</taxon>
        <taxon>Coriobacteriales</taxon>
        <taxon>Coriobacteriaceae</taxon>
        <taxon>Collinsella</taxon>
    </lineage>
</organism>
<evidence type="ECO:0000313" key="7">
    <source>
        <dbReference type="EMBL" id="VWL94213.1"/>
    </source>
</evidence>
<dbReference type="Proteomes" id="UP000330807">
    <property type="component" value="Unassembled WGS sequence"/>
</dbReference>
<dbReference type="InterPro" id="IPR029045">
    <property type="entry name" value="ClpP/crotonase-like_dom_sf"/>
</dbReference>
<keyword evidence="5" id="KW-0720">Serine protease</keyword>
<dbReference type="InterPro" id="IPR023562">
    <property type="entry name" value="ClpP/TepA"/>
</dbReference>
<keyword evidence="3 7" id="KW-0645">Protease</keyword>
<name>A0A5K1IYE8_9ACTN</name>